<name>A0A4U1B594_9GAMM</name>
<sequence>MKILYGIQGTGNGHIARSRMMAKYLAESDVDVTYLFSGRPAERYFEMAVFGDYQCRRGLTFATQAGKINYLQTTFGNNLWQFAREVRELPVDDYDLIITDFEPVTAWAGKLARKPVLGIGHQYAFGKNTPLAGESWLAKKIMRHFAPADYSLGLHWAPYNDNVLPPIIDTSLSRQKCENFCLVYLPFEDQRQVTALLNQYPDYQFIQYSPELTDQQQGNVLCQQAAHQRFKEHLARASGVICSSGFELVSECLHLGLPILTKPTQGQMEQHSNALALQQLKKATVMQSLDNASIRRWLAQLSVNDKRVASAIPDVAPHVVNWILAGEWQSYRALTELLWKQNKPSE</sequence>
<dbReference type="Pfam" id="PF13528">
    <property type="entry name" value="Glyco_trans_1_3"/>
    <property type="match status" value="1"/>
</dbReference>
<evidence type="ECO:0000313" key="1">
    <source>
        <dbReference type="EMBL" id="TKB44708.1"/>
    </source>
</evidence>
<dbReference type="Gene3D" id="3.40.50.2000">
    <property type="entry name" value="Glycogen Phosphorylase B"/>
    <property type="match status" value="1"/>
</dbReference>
<dbReference type="EMBL" id="SWDB01000027">
    <property type="protein sequence ID" value="TKB44708.1"/>
    <property type="molecule type" value="Genomic_DNA"/>
</dbReference>
<dbReference type="RefSeq" id="WP_136736242.1">
    <property type="nucleotide sequence ID" value="NZ_SWDB01000027.1"/>
</dbReference>
<proteinExistence type="predicted"/>
<dbReference type="PANTHER" id="PTHR21015:SF22">
    <property type="entry name" value="GLYCOSYLTRANSFERASE"/>
    <property type="match status" value="1"/>
</dbReference>
<dbReference type="AlphaFoldDB" id="A0A4U1B594"/>
<evidence type="ECO:0008006" key="3">
    <source>
        <dbReference type="Google" id="ProtNLM"/>
    </source>
</evidence>
<organism evidence="1 2">
    <name type="scientific">Thalassotalea mangrovi</name>
    <dbReference type="NCBI Taxonomy" id="2572245"/>
    <lineage>
        <taxon>Bacteria</taxon>
        <taxon>Pseudomonadati</taxon>
        <taxon>Pseudomonadota</taxon>
        <taxon>Gammaproteobacteria</taxon>
        <taxon>Alteromonadales</taxon>
        <taxon>Colwelliaceae</taxon>
        <taxon>Thalassotalea</taxon>
    </lineage>
</organism>
<dbReference type="InterPro" id="IPR005262">
    <property type="entry name" value="MJ1255-like"/>
</dbReference>
<accession>A0A4U1B594</accession>
<dbReference type="GO" id="GO:0016757">
    <property type="term" value="F:glycosyltransferase activity"/>
    <property type="evidence" value="ECO:0007669"/>
    <property type="project" value="TreeGrafter"/>
</dbReference>
<protein>
    <recommendedName>
        <fullName evidence="3">Glycosyltransferase</fullName>
    </recommendedName>
</protein>
<dbReference type="PANTHER" id="PTHR21015">
    <property type="entry name" value="UDP-N-ACETYLGLUCOSAMINE--N-ACETYLMURAMYL-(PENTAPEPTIDE) PYROPHOSPHORYL-UNDECAPRENOL N-ACETYLGLUCOSAMINE TRANSFERASE 1"/>
    <property type="match status" value="1"/>
</dbReference>
<dbReference type="OrthoDB" id="9793805at2"/>
<reference evidence="1 2" key="1">
    <citation type="submission" date="2019-04" db="EMBL/GenBank/DDBJ databases">
        <title>Thalassotalea guangxiensis sp. nov., isolated from sediment of the coastal wetland.</title>
        <authorList>
            <person name="Zheng S."/>
            <person name="Zhang D."/>
        </authorList>
    </citation>
    <scope>NUCLEOTIDE SEQUENCE [LARGE SCALE GENOMIC DNA]</scope>
    <source>
        <strain evidence="1 2">ZS-4</strain>
    </source>
</reference>
<evidence type="ECO:0000313" key="2">
    <source>
        <dbReference type="Proteomes" id="UP000307999"/>
    </source>
</evidence>
<comment type="caution">
    <text evidence="1">The sequence shown here is derived from an EMBL/GenBank/DDBJ whole genome shotgun (WGS) entry which is preliminary data.</text>
</comment>
<dbReference type="Proteomes" id="UP000307999">
    <property type="component" value="Unassembled WGS sequence"/>
</dbReference>
<gene>
    <name evidence="1" type="ORF">E8M12_11285</name>
</gene>
<dbReference type="SUPFAM" id="SSF53756">
    <property type="entry name" value="UDP-Glycosyltransferase/glycogen phosphorylase"/>
    <property type="match status" value="1"/>
</dbReference>
<dbReference type="NCBIfam" id="TIGR00661">
    <property type="entry name" value="MJ1255"/>
    <property type="match status" value="1"/>
</dbReference>
<keyword evidence="2" id="KW-1185">Reference proteome</keyword>